<dbReference type="Pfam" id="PF00004">
    <property type="entry name" value="AAA"/>
    <property type="match status" value="1"/>
</dbReference>
<keyword evidence="9 17" id="KW-0547">Nucleotide-binding</keyword>
<evidence type="ECO:0000256" key="2">
    <source>
        <dbReference type="ARBA" id="ARBA00010044"/>
    </source>
</evidence>
<dbReference type="RefSeq" id="WP_098075222.1">
    <property type="nucleotide sequence ID" value="NZ_PDEQ01000003.1"/>
</dbReference>
<dbReference type="InterPro" id="IPR011546">
    <property type="entry name" value="Pept_M41_FtsH_extracell"/>
</dbReference>
<dbReference type="EC" id="3.4.24.-" evidence="17"/>
<feature type="transmembrane region" description="Helical" evidence="17">
    <location>
        <begin position="30"/>
        <end position="50"/>
    </location>
</feature>
<dbReference type="PANTHER" id="PTHR43655">
    <property type="entry name" value="ATP-DEPENDENT PROTEASE"/>
    <property type="match status" value="1"/>
</dbReference>
<evidence type="ECO:0000256" key="5">
    <source>
        <dbReference type="ARBA" id="ARBA00022519"/>
    </source>
</evidence>
<dbReference type="InterPro" id="IPR003960">
    <property type="entry name" value="ATPase_AAA_CS"/>
</dbReference>
<dbReference type="Pfam" id="PF17862">
    <property type="entry name" value="AAA_lid_3"/>
    <property type="match status" value="1"/>
</dbReference>
<dbReference type="GO" id="GO:0005886">
    <property type="term" value="C:plasma membrane"/>
    <property type="evidence" value="ECO:0007669"/>
    <property type="project" value="UniProtKB-SubCell"/>
</dbReference>
<dbReference type="OrthoDB" id="9809379at2"/>
<dbReference type="InterPro" id="IPR000642">
    <property type="entry name" value="Peptidase_M41"/>
</dbReference>
<protein>
    <recommendedName>
        <fullName evidence="17">ATP-dependent zinc metalloprotease FtsH</fullName>
        <ecNumber evidence="17">3.4.24.-</ecNumber>
    </recommendedName>
</protein>
<dbReference type="PANTHER" id="PTHR43655:SF2">
    <property type="entry name" value="AFG3 LIKE MATRIX AAA PEPTIDASE SUBUNIT 2, ISOFORM A"/>
    <property type="match status" value="1"/>
</dbReference>
<organism evidence="21 22">
    <name type="scientific">Longibacter salinarum</name>
    <dbReference type="NCBI Taxonomy" id="1850348"/>
    <lineage>
        <taxon>Bacteria</taxon>
        <taxon>Pseudomonadati</taxon>
        <taxon>Rhodothermota</taxon>
        <taxon>Rhodothermia</taxon>
        <taxon>Rhodothermales</taxon>
        <taxon>Salisaetaceae</taxon>
        <taxon>Longibacter</taxon>
    </lineage>
</organism>
<evidence type="ECO:0000256" key="14">
    <source>
        <dbReference type="ARBA" id="ARBA00023049"/>
    </source>
</evidence>
<reference evidence="21 22" key="1">
    <citation type="submission" date="2017-10" db="EMBL/GenBank/DDBJ databases">
        <title>Draft genome of Longibacter Salinarum.</title>
        <authorList>
            <person name="Goh K.M."/>
            <person name="Shamsir M.S."/>
            <person name="Lim S.W."/>
        </authorList>
    </citation>
    <scope>NUCLEOTIDE SEQUENCE [LARGE SCALE GENOMIC DNA]</scope>
    <source>
        <strain evidence="21 22">KCTC 52045</strain>
    </source>
</reference>
<dbReference type="GO" id="GO:0004222">
    <property type="term" value="F:metalloendopeptidase activity"/>
    <property type="evidence" value="ECO:0007669"/>
    <property type="project" value="InterPro"/>
</dbReference>
<comment type="similarity">
    <text evidence="18">Belongs to the AAA ATPase family.</text>
</comment>
<dbReference type="Gene3D" id="3.30.720.210">
    <property type="match status" value="1"/>
</dbReference>
<feature type="active site" evidence="17">
    <location>
        <position position="476"/>
    </location>
</feature>
<feature type="binding site" evidence="17">
    <location>
        <position position="479"/>
    </location>
    <ligand>
        <name>Zn(2+)</name>
        <dbReference type="ChEBI" id="CHEBI:29105"/>
        <note>catalytic</note>
    </ligand>
</feature>
<comment type="function">
    <text evidence="17">Acts as a processive, ATP-dependent zinc metallopeptidase for both cytoplasmic and membrane proteins. Plays a role in the quality control of integral membrane proteins.</text>
</comment>
<accession>A0A2A8D073</accession>
<dbReference type="HAMAP" id="MF_01458">
    <property type="entry name" value="FtsH"/>
    <property type="match status" value="1"/>
</dbReference>
<dbReference type="InterPro" id="IPR037219">
    <property type="entry name" value="Peptidase_M41-like"/>
</dbReference>
<evidence type="ECO:0000256" key="3">
    <source>
        <dbReference type="ARBA" id="ARBA00010550"/>
    </source>
</evidence>
<dbReference type="InterPro" id="IPR005936">
    <property type="entry name" value="FtsH"/>
</dbReference>
<evidence type="ECO:0000259" key="20">
    <source>
        <dbReference type="SMART" id="SM00382"/>
    </source>
</evidence>
<dbReference type="NCBIfam" id="TIGR01241">
    <property type="entry name" value="FtsH_fam"/>
    <property type="match status" value="1"/>
</dbReference>
<evidence type="ECO:0000256" key="4">
    <source>
        <dbReference type="ARBA" id="ARBA00022475"/>
    </source>
</evidence>
<dbReference type="FunFam" id="1.10.8.60:FF:000001">
    <property type="entry name" value="ATP-dependent zinc metalloprotease FtsH"/>
    <property type="match status" value="1"/>
</dbReference>
<dbReference type="Gene3D" id="3.40.50.300">
    <property type="entry name" value="P-loop containing nucleotide triphosphate hydrolases"/>
    <property type="match status" value="1"/>
</dbReference>
<name>A0A2A8D073_9BACT</name>
<dbReference type="Pfam" id="PF06480">
    <property type="entry name" value="FtsH_ext"/>
    <property type="match status" value="1"/>
</dbReference>
<feature type="region of interest" description="Disordered" evidence="19">
    <location>
        <begin position="1"/>
        <end position="25"/>
    </location>
</feature>
<feature type="compositionally biased region" description="Low complexity" evidence="19">
    <location>
        <begin position="661"/>
        <end position="673"/>
    </location>
</feature>
<dbReference type="InterPro" id="IPR003593">
    <property type="entry name" value="AAA+_ATPase"/>
</dbReference>
<evidence type="ECO:0000256" key="1">
    <source>
        <dbReference type="ARBA" id="ARBA00004141"/>
    </source>
</evidence>
<evidence type="ECO:0000256" key="9">
    <source>
        <dbReference type="ARBA" id="ARBA00022741"/>
    </source>
</evidence>
<evidence type="ECO:0000256" key="6">
    <source>
        <dbReference type="ARBA" id="ARBA00022670"/>
    </source>
</evidence>
<evidence type="ECO:0000256" key="18">
    <source>
        <dbReference type="RuleBase" id="RU003651"/>
    </source>
</evidence>
<sequence length="726" mass="79550">MAQPERNRNTPRPSSSDDGSSKNSDRGPRFALWIYLAIFLALVVHLFIYMGGSDATTVEYSQFLDYVERGYVERVEVVNDTRIRGTYAESAVKEGKVEVPSGDEGLVLTDGASGEEKRRFTTTKPDDHELTQFLRDYNASAREAGTEPVAFTAAQEEDWLGGVLMWLIPIGLFVAIWILFMRRMGPGSQVLNIGKNKAKLFDASEDHNVTFDDVAGLQEAKEEVMEVVDFLKNPEKFTRLGGKLPKGVLLVGPPGTGKTLMAKAVAGEAGVPFFSISGSDFVEMFVGVGASRVRDLFKNAKEKAPCIIFIDEMDAIGRSRGRNSMVGGNDERENTLNQLLVEMDGFDSDAGVIIMAATNRPDVLDSALLRPGRFDRQIMVDKPDRNAREQIFGVHVRNLLLGDDVDLEVLAGQTPGFAGAEIANVCNEAALLAARKDKDAIEMSDFEQAIDRVIAGLEKKNKIISPEEREVIAFHESGHAIVGWFLENTDPVVKVSIVPRGLSALGYAQYLPEERYLYSREALIDRMTMAIGGRVAEEIVFGRITTGAQNDLERITKMAYAMVVDYGMSEAVGQVSFNMSQREDSPMFDKPYSESTAEKIDEEVRSIIEEVRENARRLLMRKRSKLDEMAQALLDREVLGPAELVEILGERPHGEYVTVKGGISTSDGSSDGGVPEVQAGASIRQKQADDADRPRGTSDADGEAVGGSSESNSTSHSGETKRSEGT</sequence>
<dbReference type="FunFam" id="1.20.58.760:FF:000003">
    <property type="entry name" value="AFG3-like AAA ATPase 2"/>
    <property type="match status" value="1"/>
</dbReference>
<feature type="binding site" evidence="17">
    <location>
        <position position="551"/>
    </location>
    <ligand>
        <name>Zn(2+)</name>
        <dbReference type="ChEBI" id="CHEBI:29105"/>
        <note>catalytic</note>
    </ligand>
</feature>
<dbReference type="PROSITE" id="PS00674">
    <property type="entry name" value="AAA"/>
    <property type="match status" value="1"/>
</dbReference>
<evidence type="ECO:0000256" key="11">
    <source>
        <dbReference type="ARBA" id="ARBA00022833"/>
    </source>
</evidence>
<keyword evidence="10 17" id="KW-0378">Hydrolase</keyword>
<dbReference type="Gene3D" id="1.20.58.760">
    <property type="entry name" value="Peptidase M41"/>
    <property type="match status" value="1"/>
</dbReference>
<evidence type="ECO:0000256" key="13">
    <source>
        <dbReference type="ARBA" id="ARBA00022989"/>
    </source>
</evidence>
<evidence type="ECO:0000256" key="8">
    <source>
        <dbReference type="ARBA" id="ARBA00022723"/>
    </source>
</evidence>
<dbReference type="SUPFAM" id="SSF140990">
    <property type="entry name" value="FtsH protease domain-like"/>
    <property type="match status" value="1"/>
</dbReference>
<evidence type="ECO:0000313" key="22">
    <source>
        <dbReference type="Proteomes" id="UP000220102"/>
    </source>
</evidence>
<evidence type="ECO:0000256" key="15">
    <source>
        <dbReference type="ARBA" id="ARBA00023136"/>
    </source>
</evidence>
<keyword evidence="11 17" id="KW-0862">Zinc</keyword>
<keyword evidence="5" id="KW-0997">Cell inner membrane</keyword>
<comment type="cofactor">
    <cofactor evidence="17">
        <name>Zn(2+)</name>
        <dbReference type="ChEBI" id="CHEBI:29105"/>
    </cofactor>
    <text evidence="17">Binds 1 zinc ion per subunit.</text>
</comment>
<gene>
    <name evidence="17" type="primary">ftsH</name>
    <name evidence="21" type="ORF">CRI94_08435</name>
</gene>
<dbReference type="Pfam" id="PF01434">
    <property type="entry name" value="Peptidase_M41"/>
    <property type="match status" value="1"/>
</dbReference>
<feature type="compositionally biased region" description="Basic and acidic residues" evidence="19">
    <location>
        <begin position="686"/>
        <end position="698"/>
    </location>
</feature>
<dbReference type="GO" id="GO:0004176">
    <property type="term" value="F:ATP-dependent peptidase activity"/>
    <property type="evidence" value="ECO:0007669"/>
    <property type="project" value="InterPro"/>
</dbReference>
<comment type="similarity">
    <text evidence="3">In the N-terminal section; belongs to the AAA ATPase family.</text>
</comment>
<keyword evidence="22" id="KW-1185">Reference proteome</keyword>
<dbReference type="GO" id="GO:0005524">
    <property type="term" value="F:ATP binding"/>
    <property type="evidence" value="ECO:0007669"/>
    <property type="project" value="UniProtKB-UniRule"/>
</dbReference>
<dbReference type="AlphaFoldDB" id="A0A2A8D073"/>
<dbReference type="EMBL" id="PDEQ01000003">
    <property type="protein sequence ID" value="PEN14058.1"/>
    <property type="molecule type" value="Genomic_DNA"/>
</dbReference>
<keyword evidence="14 17" id="KW-0482">Metalloprotease</keyword>
<comment type="subunit">
    <text evidence="17">Homohexamer.</text>
</comment>
<keyword evidence="7 17" id="KW-0812">Transmembrane</keyword>
<feature type="binding site" evidence="17">
    <location>
        <position position="475"/>
    </location>
    <ligand>
        <name>Zn(2+)</name>
        <dbReference type="ChEBI" id="CHEBI:29105"/>
        <note>catalytic</note>
    </ligand>
</feature>
<keyword evidence="4 17" id="KW-1003">Cell membrane</keyword>
<feature type="transmembrane region" description="Helical" evidence="17">
    <location>
        <begin position="159"/>
        <end position="180"/>
    </location>
</feature>
<dbReference type="SUPFAM" id="SSF52540">
    <property type="entry name" value="P-loop containing nucleoside triphosphate hydrolases"/>
    <property type="match status" value="1"/>
</dbReference>
<keyword evidence="15 17" id="KW-0472">Membrane</keyword>
<dbReference type="InterPro" id="IPR003959">
    <property type="entry name" value="ATPase_AAA_core"/>
</dbReference>
<evidence type="ECO:0000256" key="16">
    <source>
        <dbReference type="ARBA" id="ARBA00061570"/>
    </source>
</evidence>
<dbReference type="GO" id="GO:0016887">
    <property type="term" value="F:ATP hydrolysis activity"/>
    <property type="evidence" value="ECO:0007669"/>
    <property type="project" value="UniProtKB-UniRule"/>
</dbReference>
<keyword evidence="6 17" id="KW-0645">Protease</keyword>
<dbReference type="CDD" id="cd19501">
    <property type="entry name" value="RecA-like_FtsH"/>
    <property type="match status" value="1"/>
</dbReference>
<evidence type="ECO:0000256" key="7">
    <source>
        <dbReference type="ARBA" id="ARBA00022692"/>
    </source>
</evidence>
<dbReference type="GO" id="GO:0006508">
    <property type="term" value="P:proteolysis"/>
    <property type="evidence" value="ECO:0007669"/>
    <property type="project" value="UniProtKB-KW"/>
</dbReference>
<evidence type="ECO:0000256" key="17">
    <source>
        <dbReference type="HAMAP-Rule" id="MF_01458"/>
    </source>
</evidence>
<keyword evidence="12 17" id="KW-0067">ATP-binding</keyword>
<dbReference type="SMART" id="SM00382">
    <property type="entry name" value="AAA"/>
    <property type="match status" value="1"/>
</dbReference>
<dbReference type="GO" id="GO:0030163">
    <property type="term" value="P:protein catabolic process"/>
    <property type="evidence" value="ECO:0007669"/>
    <property type="project" value="UniProtKB-UniRule"/>
</dbReference>
<feature type="region of interest" description="Disordered" evidence="19">
    <location>
        <begin position="660"/>
        <end position="726"/>
    </location>
</feature>
<dbReference type="InterPro" id="IPR050928">
    <property type="entry name" value="ATP-dep_Zn_Metalloprotease"/>
</dbReference>
<keyword evidence="8 17" id="KW-0479">Metal-binding</keyword>
<dbReference type="FunFam" id="3.40.50.300:FF:000001">
    <property type="entry name" value="ATP-dependent zinc metalloprotease FtsH"/>
    <property type="match status" value="1"/>
</dbReference>
<comment type="caution">
    <text evidence="21">The sequence shown here is derived from an EMBL/GenBank/DDBJ whole genome shotgun (WGS) entry which is preliminary data.</text>
</comment>
<evidence type="ECO:0000313" key="21">
    <source>
        <dbReference type="EMBL" id="PEN14058.1"/>
    </source>
</evidence>
<comment type="similarity">
    <text evidence="2 17">In the C-terminal section; belongs to the peptidase M41 family.</text>
</comment>
<proteinExistence type="inferred from homology"/>
<feature type="binding site" evidence="17">
    <location>
        <begin position="252"/>
        <end position="259"/>
    </location>
    <ligand>
        <name>ATP</name>
        <dbReference type="ChEBI" id="CHEBI:30616"/>
    </ligand>
</feature>
<dbReference type="InterPro" id="IPR027417">
    <property type="entry name" value="P-loop_NTPase"/>
</dbReference>
<feature type="domain" description="AAA+ ATPase" evidence="20">
    <location>
        <begin position="244"/>
        <end position="384"/>
    </location>
</feature>
<feature type="compositionally biased region" description="Low complexity" evidence="19">
    <location>
        <begin position="706"/>
        <end position="717"/>
    </location>
</feature>
<dbReference type="InterPro" id="IPR041569">
    <property type="entry name" value="AAA_lid_3"/>
</dbReference>
<dbReference type="GO" id="GO:0008270">
    <property type="term" value="F:zinc ion binding"/>
    <property type="evidence" value="ECO:0007669"/>
    <property type="project" value="UniProtKB-UniRule"/>
</dbReference>
<evidence type="ECO:0000256" key="12">
    <source>
        <dbReference type="ARBA" id="ARBA00022840"/>
    </source>
</evidence>
<evidence type="ECO:0000256" key="10">
    <source>
        <dbReference type="ARBA" id="ARBA00022801"/>
    </source>
</evidence>
<dbReference type="Gene3D" id="1.10.8.60">
    <property type="match status" value="1"/>
</dbReference>
<comment type="similarity">
    <text evidence="16 17">In the central section; belongs to the AAA ATPase family.</text>
</comment>
<comment type="subcellular location">
    <subcellularLocation>
        <location evidence="17">Cell membrane</location>
        <topology evidence="17">Multi-pass membrane protein</topology>
        <orientation evidence="17">Cytoplasmic side</orientation>
    </subcellularLocation>
    <subcellularLocation>
        <location evidence="1">Membrane</location>
        <topology evidence="1">Multi-pass membrane protein</topology>
    </subcellularLocation>
</comment>
<keyword evidence="13 17" id="KW-1133">Transmembrane helix</keyword>
<evidence type="ECO:0000256" key="19">
    <source>
        <dbReference type="SAM" id="MobiDB-lite"/>
    </source>
</evidence>
<dbReference type="Proteomes" id="UP000220102">
    <property type="component" value="Unassembled WGS sequence"/>
</dbReference>